<feature type="compositionally biased region" description="Basic and acidic residues" evidence="2">
    <location>
        <begin position="227"/>
        <end position="249"/>
    </location>
</feature>
<gene>
    <name evidence="4" type="primary">amaP</name>
    <name evidence="4" type="ORF">IAA66_00160</name>
</gene>
<feature type="region of interest" description="Disordered" evidence="2">
    <location>
        <begin position="182"/>
        <end position="314"/>
    </location>
</feature>
<keyword evidence="3" id="KW-0812">Transmembrane</keyword>
<evidence type="ECO:0000256" key="3">
    <source>
        <dbReference type="SAM" id="Phobius"/>
    </source>
</evidence>
<reference evidence="4" key="1">
    <citation type="submission" date="2020-10" db="EMBL/GenBank/DDBJ databases">
        <authorList>
            <person name="Gilroy R."/>
        </authorList>
    </citation>
    <scope>NUCLEOTIDE SEQUENCE</scope>
    <source>
        <strain evidence="4">ChiHile30-977</strain>
    </source>
</reference>
<dbReference type="EMBL" id="DVFI01000002">
    <property type="protein sequence ID" value="HIQ61984.1"/>
    <property type="molecule type" value="Genomic_DNA"/>
</dbReference>
<feature type="compositionally biased region" description="Low complexity" evidence="2">
    <location>
        <begin position="250"/>
        <end position="262"/>
    </location>
</feature>
<dbReference type="Proteomes" id="UP000886819">
    <property type="component" value="Unassembled WGS sequence"/>
</dbReference>
<protein>
    <submittedName>
        <fullName evidence="4">Alkaline shock response membrane anchor protein AmaP</fullName>
    </submittedName>
</protein>
<proteinExistence type="inferred from homology"/>
<feature type="compositionally biased region" description="Low complexity" evidence="2">
    <location>
        <begin position="275"/>
        <end position="284"/>
    </location>
</feature>
<sequence>MKLRWYDRVLVSLGGLMLAGLGILVMLAAGGVVGVFGLPDWLALDRWMGDGWQWMPLIFIAGLLLTVWGVYLFLRPLRAYGGAQDRYFSMGDAENGEMTISVQALDHLVHKCVDARPEILSAQVQIAGREDSIEVTLRMVLRADVRIPRLVEQVQAQVRQHLQDCAGVRVESVRIIVESTRDPNARASRASVKLASVEPQPLPQPDPAEKDVRNDSLRPPVSAETPARQEEAPEPLRQEEAPEPLRQEEAPAFAAAQGADMDFGPREPLPVSLSEEAFPFPASDAPDEAPARAEAEAAAEEASPAMEQEEAGHA</sequence>
<dbReference type="NCBIfam" id="NF033218">
    <property type="entry name" value="anchor_AmaP"/>
    <property type="match status" value="1"/>
</dbReference>
<accession>A0A9D1CIT7</accession>
<name>A0A9D1CIT7_9FIRM</name>
<organism evidence="4 5">
    <name type="scientific">Candidatus Avichristensenella intestinipullorum</name>
    <dbReference type="NCBI Taxonomy" id="2840693"/>
    <lineage>
        <taxon>Bacteria</taxon>
        <taxon>Bacillati</taxon>
        <taxon>Bacillota</taxon>
        <taxon>Clostridia</taxon>
        <taxon>Candidatus Avichristensenella</taxon>
    </lineage>
</organism>
<evidence type="ECO:0000256" key="2">
    <source>
        <dbReference type="SAM" id="MobiDB-lite"/>
    </source>
</evidence>
<feature type="transmembrane region" description="Helical" evidence="3">
    <location>
        <begin position="9"/>
        <end position="34"/>
    </location>
</feature>
<dbReference type="Pfam" id="PF03780">
    <property type="entry name" value="Asp23"/>
    <property type="match status" value="1"/>
</dbReference>
<dbReference type="AlphaFoldDB" id="A0A9D1CIT7"/>
<comment type="similarity">
    <text evidence="1">Belongs to the asp23 family.</text>
</comment>
<keyword evidence="3" id="KW-1133">Transmembrane helix</keyword>
<keyword evidence="3" id="KW-0472">Membrane</keyword>
<reference evidence="4" key="2">
    <citation type="journal article" date="2021" name="PeerJ">
        <title>Extensive microbial diversity within the chicken gut microbiome revealed by metagenomics and culture.</title>
        <authorList>
            <person name="Gilroy R."/>
            <person name="Ravi A."/>
            <person name="Getino M."/>
            <person name="Pursley I."/>
            <person name="Horton D.L."/>
            <person name="Alikhan N.F."/>
            <person name="Baker D."/>
            <person name="Gharbi K."/>
            <person name="Hall N."/>
            <person name="Watson M."/>
            <person name="Adriaenssens E.M."/>
            <person name="Foster-Nyarko E."/>
            <person name="Jarju S."/>
            <person name="Secka A."/>
            <person name="Antonio M."/>
            <person name="Oren A."/>
            <person name="Chaudhuri R.R."/>
            <person name="La Ragione R."/>
            <person name="Hildebrand F."/>
            <person name="Pallen M.J."/>
        </authorList>
    </citation>
    <scope>NUCLEOTIDE SEQUENCE</scope>
    <source>
        <strain evidence="4">ChiHile30-977</strain>
    </source>
</reference>
<feature type="compositionally biased region" description="Basic and acidic residues" evidence="2">
    <location>
        <begin position="207"/>
        <end position="216"/>
    </location>
</feature>
<evidence type="ECO:0000313" key="5">
    <source>
        <dbReference type="Proteomes" id="UP000886819"/>
    </source>
</evidence>
<evidence type="ECO:0000313" key="4">
    <source>
        <dbReference type="EMBL" id="HIQ61984.1"/>
    </source>
</evidence>
<dbReference type="InterPro" id="IPR005531">
    <property type="entry name" value="Asp23"/>
</dbReference>
<comment type="caution">
    <text evidence="4">The sequence shown here is derived from an EMBL/GenBank/DDBJ whole genome shotgun (WGS) entry which is preliminary data.</text>
</comment>
<feature type="transmembrane region" description="Helical" evidence="3">
    <location>
        <begin position="54"/>
        <end position="74"/>
    </location>
</feature>
<evidence type="ECO:0000256" key="1">
    <source>
        <dbReference type="ARBA" id="ARBA00005721"/>
    </source>
</evidence>